<evidence type="ECO:0000313" key="4">
    <source>
        <dbReference type="EMBL" id="WAR16694.1"/>
    </source>
</evidence>
<feature type="compositionally biased region" description="Basic and acidic residues" evidence="3">
    <location>
        <begin position="34"/>
        <end position="45"/>
    </location>
</feature>
<proteinExistence type="inferred from homology"/>
<keyword evidence="2" id="KW-0175">Coiled coil</keyword>
<keyword evidence="5" id="KW-1185">Reference proteome</keyword>
<reference evidence="4" key="1">
    <citation type="submission" date="2022-11" db="EMBL/GenBank/DDBJ databases">
        <title>Centuries of genome instability and evolution in soft-shell clam transmissible cancer (bioRxiv).</title>
        <authorList>
            <person name="Hart S.F.M."/>
            <person name="Yonemitsu M.A."/>
            <person name="Giersch R.M."/>
            <person name="Beal B.F."/>
            <person name="Arriagada G."/>
            <person name="Davis B.W."/>
            <person name="Ostrander E.A."/>
            <person name="Goff S.P."/>
            <person name="Metzger M.J."/>
        </authorList>
    </citation>
    <scope>NUCLEOTIDE SEQUENCE</scope>
    <source>
        <strain evidence="4">MELC-2E11</strain>
        <tissue evidence="4">Siphon/mantle</tissue>
    </source>
</reference>
<sequence length="282" mass="32222">MGKMKKTKTTRQAGVSLADQVLEDGVVKPTGRLKSREKTEKDDEFVDDKLSRKILEQARQQQEDLEEEHGIQRRTLADIIQEKLTEKKTEIQSHMTDNASVQLDQLEERLVAMYKSIRQILQRYRSGKLPKAFKVIPGLRNWEQALKKSLFKPAAFFKGILLPLCEAGNCTLREAVILSSVLVKNSIPMLHSAAALLKIAEMDYNGANSIFIRALLDKKYALPYRVRYKEDISSEQKEALMEVLRAHTHEHITPEVRRELVNSKCRDLETSEPSAGFAEMDD</sequence>
<gene>
    <name evidence="4" type="ORF">MAR_031288</name>
</gene>
<accession>A0ABY7F5P9</accession>
<name>A0ABY7F5P9_MYAAR</name>
<protein>
    <submittedName>
        <fullName evidence="4">BYST-like protein</fullName>
    </submittedName>
</protein>
<dbReference type="PANTHER" id="PTHR12821">
    <property type="entry name" value="BYSTIN"/>
    <property type="match status" value="1"/>
</dbReference>
<evidence type="ECO:0000256" key="1">
    <source>
        <dbReference type="ARBA" id="ARBA00007114"/>
    </source>
</evidence>
<dbReference type="PANTHER" id="PTHR12821:SF0">
    <property type="entry name" value="BYSTIN"/>
    <property type="match status" value="1"/>
</dbReference>
<dbReference type="Proteomes" id="UP001164746">
    <property type="component" value="Chromosome 10"/>
</dbReference>
<dbReference type="Pfam" id="PF05291">
    <property type="entry name" value="Bystin"/>
    <property type="match status" value="2"/>
</dbReference>
<evidence type="ECO:0000256" key="3">
    <source>
        <dbReference type="SAM" id="MobiDB-lite"/>
    </source>
</evidence>
<evidence type="ECO:0000313" key="5">
    <source>
        <dbReference type="Proteomes" id="UP001164746"/>
    </source>
</evidence>
<dbReference type="InterPro" id="IPR007955">
    <property type="entry name" value="Bystin"/>
</dbReference>
<comment type="similarity">
    <text evidence="1">Belongs to the bystin family.</text>
</comment>
<evidence type="ECO:0000256" key="2">
    <source>
        <dbReference type="SAM" id="Coils"/>
    </source>
</evidence>
<dbReference type="EMBL" id="CP111021">
    <property type="protein sequence ID" value="WAR16694.1"/>
    <property type="molecule type" value="Genomic_DNA"/>
</dbReference>
<feature type="region of interest" description="Disordered" evidence="3">
    <location>
        <begin position="26"/>
        <end position="45"/>
    </location>
</feature>
<feature type="coiled-coil region" evidence="2">
    <location>
        <begin position="48"/>
        <end position="75"/>
    </location>
</feature>
<organism evidence="4 5">
    <name type="scientific">Mya arenaria</name>
    <name type="common">Soft-shell clam</name>
    <dbReference type="NCBI Taxonomy" id="6604"/>
    <lineage>
        <taxon>Eukaryota</taxon>
        <taxon>Metazoa</taxon>
        <taxon>Spiralia</taxon>
        <taxon>Lophotrochozoa</taxon>
        <taxon>Mollusca</taxon>
        <taxon>Bivalvia</taxon>
        <taxon>Autobranchia</taxon>
        <taxon>Heteroconchia</taxon>
        <taxon>Euheterodonta</taxon>
        <taxon>Imparidentia</taxon>
        <taxon>Neoheterodontei</taxon>
        <taxon>Myida</taxon>
        <taxon>Myoidea</taxon>
        <taxon>Myidae</taxon>
        <taxon>Mya</taxon>
    </lineage>
</organism>